<evidence type="ECO:0000256" key="4">
    <source>
        <dbReference type="ARBA" id="ARBA00022989"/>
    </source>
</evidence>
<dbReference type="PROSITE" id="PS00237">
    <property type="entry name" value="G_PROTEIN_RECEP_F1_1"/>
    <property type="match status" value="1"/>
</dbReference>
<dbReference type="InterPro" id="IPR000276">
    <property type="entry name" value="GPCR_Rhodpsn"/>
</dbReference>
<organism evidence="12 13">
    <name type="scientific">Acanthaster planci</name>
    <name type="common">Crown-of-thorns starfish</name>
    <dbReference type="NCBI Taxonomy" id="133434"/>
    <lineage>
        <taxon>Eukaryota</taxon>
        <taxon>Metazoa</taxon>
        <taxon>Echinodermata</taxon>
        <taxon>Eleutherozoa</taxon>
        <taxon>Asterozoa</taxon>
        <taxon>Asteroidea</taxon>
        <taxon>Valvatacea</taxon>
        <taxon>Valvatida</taxon>
        <taxon>Acanthasteridae</taxon>
        <taxon>Acanthaster</taxon>
    </lineage>
</organism>
<dbReference type="FunFam" id="1.20.1070.10:FF:000460">
    <property type="entry name" value="Predicted protein"/>
    <property type="match status" value="1"/>
</dbReference>
<evidence type="ECO:0000259" key="11">
    <source>
        <dbReference type="PROSITE" id="PS50262"/>
    </source>
</evidence>
<dbReference type="PANTHER" id="PTHR22752:SF14">
    <property type="entry name" value="G-PROTEIN COUPLED RECEPTORS FAMILY 1 PROFILE DOMAIN-CONTAINING PROTEIN"/>
    <property type="match status" value="1"/>
</dbReference>
<dbReference type="SMART" id="SM01381">
    <property type="entry name" value="7TM_GPCR_Srsx"/>
    <property type="match status" value="1"/>
</dbReference>
<keyword evidence="3 9" id="KW-0812">Transmembrane</keyword>
<evidence type="ECO:0000313" key="13">
    <source>
        <dbReference type="RefSeq" id="XP_022106149.1"/>
    </source>
</evidence>
<evidence type="ECO:0000256" key="9">
    <source>
        <dbReference type="RuleBase" id="RU000688"/>
    </source>
</evidence>
<sequence length="363" mass="40375">MKRMKFIFKRSLQNFLLAMTLCNASSCGSFETVNSSTDDGESLPSLDDRHIAVIVIQSGVMAVIMLLSVLGNSLVLAAIYRDGQLKNTASVYVANLAIADFLNGALAMPFILTCSTVGRWPFGAFICSFVGALTTLFCSVSVFTLGTIAIDRYLAILHPLQYNAVMTRSKIIFSIALTWLHAVVLSALPIMGWSTYAYIDMEYICTADWGGTLSYTLTVFAIDLGFPVTTMFFCYYHVLKTARKHSRQVASCQVGPAGVNGCPRERCFCQSWRRLKSEMKAAITLLAVIGTFLFCWLPHVVTMVCLSRPHNCHFPDAVFAITTWLAMANSACNPLIYGILNRQFRQAFRDILCVWKARRLFSR</sequence>
<evidence type="ECO:0000256" key="1">
    <source>
        <dbReference type="ARBA" id="ARBA00004651"/>
    </source>
</evidence>
<evidence type="ECO:0000256" key="6">
    <source>
        <dbReference type="ARBA" id="ARBA00023136"/>
    </source>
</evidence>
<keyword evidence="5 9" id="KW-0297">G-protein coupled receptor</keyword>
<feature type="transmembrane region" description="Helical" evidence="10">
    <location>
        <begin position="51"/>
        <end position="80"/>
    </location>
</feature>
<keyword evidence="12" id="KW-1185">Reference proteome</keyword>
<dbReference type="SUPFAM" id="SSF81321">
    <property type="entry name" value="Family A G protein-coupled receptor-like"/>
    <property type="match status" value="1"/>
</dbReference>
<feature type="transmembrane region" description="Helical" evidence="10">
    <location>
        <begin position="281"/>
        <end position="299"/>
    </location>
</feature>
<dbReference type="Proteomes" id="UP000694845">
    <property type="component" value="Unplaced"/>
</dbReference>
<dbReference type="InterPro" id="IPR017452">
    <property type="entry name" value="GPCR_Rhodpsn_7TM"/>
</dbReference>
<feature type="transmembrane region" description="Helical" evidence="10">
    <location>
        <begin position="213"/>
        <end position="238"/>
    </location>
</feature>
<keyword evidence="7 9" id="KW-0675">Receptor</keyword>
<feature type="transmembrane region" description="Helical" evidence="10">
    <location>
        <begin position="171"/>
        <end position="193"/>
    </location>
</feature>
<dbReference type="PANTHER" id="PTHR22752">
    <property type="entry name" value="G PROTEIN-COUPLED RECEPTOR"/>
    <property type="match status" value="1"/>
</dbReference>
<evidence type="ECO:0000313" key="12">
    <source>
        <dbReference type="Proteomes" id="UP000694845"/>
    </source>
</evidence>
<feature type="transmembrane region" description="Helical" evidence="10">
    <location>
        <begin position="319"/>
        <end position="340"/>
    </location>
</feature>
<dbReference type="GO" id="GO:0004930">
    <property type="term" value="F:G protein-coupled receptor activity"/>
    <property type="evidence" value="ECO:0007669"/>
    <property type="project" value="UniProtKB-KW"/>
</dbReference>
<dbReference type="RefSeq" id="XP_022106149.1">
    <property type="nucleotide sequence ID" value="XM_022250457.1"/>
</dbReference>
<dbReference type="PRINTS" id="PR01102">
    <property type="entry name" value="5HT6RECEPTR"/>
</dbReference>
<dbReference type="KEGG" id="aplc:110987598"/>
<comment type="similarity">
    <text evidence="9">Belongs to the G-protein coupled receptor 1 family.</text>
</comment>
<keyword evidence="4 10" id="KW-1133">Transmembrane helix</keyword>
<dbReference type="GeneID" id="110987598"/>
<proteinExistence type="inferred from homology"/>
<keyword evidence="2" id="KW-1003">Cell membrane</keyword>
<protein>
    <submittedName>
        <fullName evidence="13">Octopamine receptor beta-2R-like</fullName>
    </submittedName>
</protein>
<name>A0A8B7ZKZ0_ACAPL</name>
<evidence type="ECO:0000256" key="2">
    <source>
        <dbReference type="ARBA" id="ARBA00022475"/>
    </source>
</evidence>
<dbReference type="PRINTS" id="PR00237">
    <property type="entry name" value="GPCRRHODOPSN"/>
</dbReference>
<dbReference type="PROSITE" id="PS50262">
    <property type="entry name" value="G_PROTEIN_RECEP_F1_2"/>
    <property type="match status" value="1"/>
</dbReference>
<evidence type="ECO:0000256" key="5">
    <source>
        <dbReference type="ARBA" id="ARBA00023040"/>
    </source>
</evidence>
<dbReference type="OrthoDB" id="10071887at2759"/>
<evidence type="ECO:0000256" key="7">
    <source>
        <dbReference type="ARBA" id="ARBA00023170"/>
    </source>
</evidence>
<keyword evidence="6 10" id="KW-0472">Membrane</keyword>
<dbReference type="Gene3D" id="1.20.1070.10">
    <property type="entry name" value="Rhodopsin 7-helix transmembrane proteins"/>
    <property type="match status" value="1"/>
</dbReference>
<dbReference type="CDD" id="cd00637">
    <property type="entry name" value="7tm_classA_rhodopsin-like"/>
    <property type="match status" value="1"/>
</dbReference>
<feature type="domain" description="G-protein coupled receptors family 1 profile" evidence="11">
    <location>
        <begin position="71"/>
        <end position="337"/>
    </location>
</feature>
<dbReference type="AlphaFoldDB" id="A0A8B7ZKZ0"/>
<reference evidence="13" key="1">
    <citation type="submission" date="2025-08" db="UniProtKB">
        <authorList>
            <consortium name="RefSeq"/>
        </authorList>
    </citation>
    <scope>IDENTIFICATION</scope>
</reference>
<accession>A0A8B7ZKZ0</accession>
<evidence type="ECO:0000256" key="10">
    <source>
        <dbReference type="SAM" id="Phobius"/>
    </source>
</evidence>
<evidence type="ECO:0000256" key="8">
    <source>
        <dbReference type="ARBA" id="ARBA00023224"/>
    </source>
</evidence>
<feature type="transmembrane region" description="Helical" evidence="10">
    <location>
        <begin position="92"/>
        <end position="111"/>
    </location>
</feature>
<feature type="transmembrane region" description="Helical" evidence="10">
    <location>
        <begin position="123"/>
        <end position="150"/>
    </location>
</feature>
<evidence type="ECO:0000256" key="3">
    <source>
        <dbReference type="ARBA" id="ARBA00022692"/>
    </source>
</evidence>
<dbReference type="GO" id="GO:0005886">
    <property type="term" value="C:plasma membrane"/>
    <property type="evidence" value="ECO:0007669"/>
    <property type="project" value="UniProtKB-SubCell"/>
</dbReference>
<dbReference type="Pfam" id="PF00001">
    <property type="entry name" value="7tm_1"/>
    <property type="match status" value="1"/>
</dbReference>
<dbReference type="OMA" id="AMANSAC"/>
<gene>
    <name evidence="13" type="primary">LOC110987598</name>
</gene>
<keyword evidence="8 9" id="KW-0807">Transducer</keyword>
<comment type="subcellular location">
    <subcellularLocation>
        <location evidence="1">Cell membrane</location>
        <topology evidence="1">Multi-pass membrane protein</topology>
    </subcellularLocation>
</comment>